<evidence type="ECO:0000259" key="5">
    <source>
        <dbReference type="PROSITE" id="PS50931"/>
    </source>
</evidence>
<name>A0ABW8HRG0_9BACL</name>
<evidence type="ECO:0000256" key="2">
    <source>
        <dbReference type="ARBA" id="ARBA00023015"/>
    </source>
</evidence>
<gene>
    <name evidence="6" type="ORF">ACINKY_05165</name>
</gene>
<dbReference type="PROSITE" id="PS50931">
    <property type="entry name" value="HTH_LYSR"/>
    <property type="match status" value="1"/>
</dbReference>
<comment type="similarity">
    <text evidence="1">Belongs to the LysR transcriptional regulatory family.</text>
</comment>
<dbReference type="Gene3D" id="3.40.190.290">
    <property type="match status" value="1"/>
</dbReference>
<dbReference type="SUPFAM" id="SSF53850">
    <property type="entry name" value="Periplasmic binding protein-like II"/>
    <property type="match status" value="1"/>
</dbReference>
<feature type="domain" description="HTH lysR-type" evidence="5">
    <location>
        <begin position="16"/>
        <end position="74"/>
    </location>
</feature>
<dbReference type="InterPro" id="IPR036388">
    <property type="entry name" value="WH-like_DNA-bd_sf"/>
</dbReference>
<evidence type="ECO:0000313" key="7">
    <source>
        <dbReference type="Proteomes" id="UP001618531"/>
    </source>
</evidence>
<dbReference type="PANTHER" id="PTHR30126:SF40">
    <property type="entry name" value="HTH-TYPE TRANSCRIPTIONAL REGULATOR GLTR"/>
    <property type="match status" value="1"/>
</dbReference>
<proteinExistence type="inferred from homology"/>
<keyword evidence="4" id="KW-0804">Transcription</keyword>
<dbReference type="Gene3D" id="1.10.10.10">
    <property type="entry name" value="Winged helix-like DNA-binding domain superfamily/Winged helix DNA-binding domain"/>
    <property type="match status" value="1"/>
</dbReference>
<dbReference type="InterPro" id="IPR005119">
    <property type="entry name" value="LysR_subst-bd"/>
</dbReference>
<comment type="caution">
    <text evidence="6">The sequence shown here is derived from an EMBL/GenBank/DDBJ whole genome shotgun (WGS) entry which is preliminary data.</text>
</comment>
<evidence type="ECO:0000256" key="3">
    <source>
        <dbReference type="ARBA" id="ARBA00023125"/>
    </source>
</evidence>
<keyword evidence="2" id="KW-0805">Transcription regulation</keyword>
<keyword evidence="7" id="KW-1185">Reference proteome</keyword>
<dbReference type="Pfam" id="PF03466">
    <property type="entry name" value="LysR_substrate"/>
    <property type="match status" value="1"/>
</dbReference>
<dbReference type="Pfam" id="PF00126">
    <property type="entry name" value="HTH_1"/>
    <property type="match status" value="1"/>
</dbReference>
<dbReference type="PANTHER" id="PTHR30126">
    <property type="entry name" value="HTH-TYPE TRANSCRIPTIONAL REGULATOR"/>
    <property type="match status" value="1"/>
</dbReference>
<keyword evidence="3" id="KW-0238">DNA-binding</keyword>
<protein>
    <submittedName>
        <fullName evidence="6">LysR family transcriptional regulator</fullName>
    </submittedName>
</protein>
<dbReference type="InterPro" id="IPR000847">
    <property type="entry name" value="LysR_HTH_N"/>
</dbReference>
<dbReference type="Proteomes" id="UP001618531">
    <property type="component" value="Unassembled WGS sequence"/>
</dbReference>
<dbReference type="CDD" id="cd05466">
    <property type="entry name" value="PBP2_LTTR_substrate"/>
    <property type="match status" value="1"/>
</dbReference>
<dbReference type="EMBL" id="JBIYSL010000001">
    <property type="protein sequence ID" value="MFK0521582.1"/>
    <property type="molecule type" value="Genomic_DNA"/>
</dbReference>
<dbReference type="PRINTS" id="PR00039">
    <property type="entry name" value="HTHLYSR"/>
</dbReference>
<reference evidence="6 7" key="1">
    <citation type="submission" date="2024-11" db="EMBL/GenBank/DDBJ databases">
        <title>Identification and Characterization of a Novel Fosfomycin Bacillithiol Transferase FosB8 in Paenibacillus illinoisensis.</title>
        <authorList>
            <person name="Lu W."/>
        </authorList>
    </citation>
    <scope>NUCLEOTIDE SEQUENCE [LARGE SCALE GENOMIC DNA]</scope>
    <source>
        <strain evidence="6 7">WP77</strain>
    </source>
</reference>
<accession>A0ABW8HRG0</accession>
<dbReference type="InterPro" id="IPR036390">
    <property type="entry name" value="WH_DNA-bd_sf"/>
</dbReference>
<dbReference type="SUPFAM" id="SSF46785">
    <property type="entry name" value="Winged helix' DNA-binding domain"/>
    <property type="match status" value="1"/>
</dbReference>
<evidence type="ECO:0000313" key="6">
    <source>
        <dbReference type="EMBL" id="MFK0521582.1"/>
    </source>
</evidence>
<evidence type="ECO:0000256" key="1">
    <source>
        <dbReference type="ARBA" id="ARBA00009437"/>
    </source>
</evidence>
<organism evidence="6 7">
    <name type="scientific">Paenibacillus illinoisensis</name>
    <dbReference type="NCBI Taxonomy" id="59845"/>
    <lineage>
        <taxon>Bacteria</taxon>
        <taxon>Bacillati</taxon>
        <taxon>Bacillota</taxon>
        <taxon>Bacilli</taxon>
        <taxon>Bacillales</taxon>
        <taxon>Paenibacillaceae</taxon>
        <taxon>Paenibacillus</taxon>
    </lineage>
</organism>
<evidence type="ECO:0000256" key="4">
    <source>
        <dbReference type="ARBA" id="ARBA00023163"/>
    </source>
</evidence>
<sequence length="310" mass="35450">MMGVIDYFDKEGIRNMDLNYFQTFREVAVRQSFTKAAEELGYAQSSVTTQIQKLEKIYQVKLFERYNNNKIRLTSAGEELFKLSGQLLEIYEHSQEKLTKQGGGSLTIATMDSLASYFLPAPIQTTRKQYPELGIRLQTDREDMILQKVKEGEADVGLILANASSESGLQWITIREEPLVLIVNTDHLLAKMQKIELSDLADEEWIMPEDTCNYRQLLERVLRANGIPYKVGLELGSPEAIKRSIMAGSGISLLPQMIALDEIRREELTVLPLEHGEFRLEIQLVIHTRKWVSHALRQFVTNLGAKETEW</sequence>